<evidence type="ECO:0000313" key="7">
    <source>
        <dbReference type="Proteomes" id="UP000192223"/>
    </source>
</evidence>
<dbReference type="PANTHER" id="PTHR46319:SF3">
    <property type="entry name" value="ZINC FINGER FYVE DOMAIN-CONTAINING PROTEIN"/>
    <property type="match status" value="1"/>
</dbReference>
<feature type="region of interest" description="Disordered" evidence="5">
    <location>
        <begin position="371"/>
        <end position="392"/>
    </location>
</feature>
<dbReference type="CDD" id="cd15729">
    <property type="entry name" value="FYVE_endofin"/>
    <property type="match status" value="1"/>
</dbReference>
<dbReference type="PROSITE" id="PS50178">
    <property type="entry name" value="ZF_FYVE"/>
    <property type="match status" value="1"/>
</dbReference>
<feature type="region of interest" description="Disordered" evidence="5">
    <location>
        <begin position="805"/>
        <end position="824"/>
    </location>
</feature>
<protein>
    <submittedName>
        <fullName evidence="8">Zinc finger FYVE domain-containing protein 9 isoform X1</fullName>
    </submittedName>
</protein>
<feature type="compositionally biased region" description="Low complexity" evidence="5">
    <location>
        <begin position="511"/>
        <end position="529"/>
    </location>
</feature>
<dbReference type="CTD" id="44263"/>
<feature type="compositionally biased region" description="Polar residues" evidence="5">
    <location>
        <begin position="594"/>
        <end position="605"/>
    </location>
</feature>
<feature type="compositionally biased region" description="Acidic residues" evidence="5">
    <location>
        <begin position="275"/>
        <end position="306"/>
    </location>
</feature>
<sequence>MDKYTVDLDKVLNDFEYSELTDQYNSSKVKCNEPNSTDLGGVRSTPHRNDSTSAYKLSSAKHSINNVFQSLNEYLNTDIRSHEQQNYESYNENIKYPEELPVNKTSSIINNSENVTENKTRADLKEFIINNDLSNCKTDVDNTSKNFNVNSSGNMQKVNNEVSNIQVSDITVGKDEGEQNSEKSGEIETKETSSNSSNLKILENSTTVENEDSDKEKNENNLLAEISDDLVDVKEDVHSEPESEEDEDEKLNFQITYPKEQEGTENRQKIGFDTVDVDEDELEEYLKELEDECDESSEDEYKEEENDNKNEIVKPKDEVEDSTKELGTPENVDVIIDNEDNHKKNEEEFFDANTSVEGSKNDTKATVECLPNSKELSESKNESILPLNNDDSEKCRTNEVVKELGKDNKTEIVKQNINETNSGEESNLQQPQNLEIITSDKATISPENNEETPAKEESSVETPRRPSILEVKSVMEEEPIKISTMGKPGSTPFEYKSFHSNEDAGTESDIDSSSASPSPTFSDMSTVSSATTATMDSCNNSIEQNLNTRADVPPVANKNSSENNQVQTAETNDNNNFNKETTSVDKTRGAGSSGEPTDTVLNNEASNEPGIDLAAASEDPGAQQNYQGYGTDSWLGKKAPLWIPDSEALNCLHCDMKFTIIKRRHHCRACGLVLCSKCCNLQYRLEYLDAEARVCNRCYEILTRENDGSSGSEVSPSAGNSPTYHGVQPNPNNPMEYCSMVPPLQQVSGSSSQNPPTVMVPVSVLKRKGSGKARKTKSVMFYDGIRPGSELTNLDNDFNYSDSKAASQKVLASPPPKSNRNVPEIDNVTKSFIPVGENELPPLVSTFKSDISYKEQSNDETLMKIVKEETLTFAIQKNLYVNVRLIDTSCCINKMAWCFSTEGLISVGQDEIVILLEYLEDEKVLPKEVFLHLNSIYMDAKKGSSISELGVSLHQTLFLGSKNHAGFLYIRPTHQCLKNVIIPKEPYLVGVLIHRWEIPWAKIFPLRLVLRLGAEYKYYPSPLVSFRHRESVFVELGHTIIALLADFRNFSYTLPNIRGLVIHMEDKTTTVTIPSNRYDQVLKSINNSSEHILAFGGNFSPEADAHLVCVQDTQGKNENNYSTHTISIQNRPVIKVTGVNFIVFNGILKSTTGLTAKSSIVEDGVMIQIPPEKMEKLRADLRNMKKHTIYCGQINAPYDETVKIVWGENDVNFNVGVLSPIDNESLSGVPSIRVHNGEDNICNSGSRMIRWTEVFILQSGDENCKGQDIDYSKISDSIAKATCQALVKYLDLLSSNNFYKIGIRTNLHLENVSYSAGSNGIKLPPIYMKSLDNELIPVLHRITSNNWGDANVILELIFRVLNV</sequence>
<dbReference type="InterPro" id="IPR017455">
    <property type="entry name" value="Znf_FYVE-rel"/>
</dbReference>
<feature type="compositionally biased region" description="Polar residues" evidence="5">
    <location>
        <begin position="415"/>
        <end position="447"/>
    </location>
</feature>
<evidence type="ECO:0000313" key="8">
    <source>
        <dbReference type="RefSeq" id="XP_025837557.1"/>
    </source>
</evidence>
<keyword evidence="1" id="KW-0479">Metal-binding</keyword>
<dbReference type="GO" id="GO:0016197">
    <property type="term" value="P:endosomal transport"/>
    <property type="evidence" value="ECO:0007669"/>
    <property type="project" value="TreeGrafter"/>
</dbReference>
<dbReference type="OrthoDB" id="5872154at2759"/>
<keyword evidence="7" id="KW-1185">Reference proteome</keyword>
<dbReference type="Gene3D" id="4.10.720.10">
    <property type="entry name" value="Smad anchor for receptor activation, Smad-binding domain"/>
    <property type="match status" value="1"/>
</dbReference>
<dbReference type="Gene3D" id="3.30.1360.220">
    <property type="entry name" value="Domain of unknown function (DUF3480), N-terminal subdomain"/>
    <property type="match status" value="2"/>
</dbReference>
<gene>
    <name evidence="8" type="primary">LOC108744862</name>
</gene>
<dbReference type="InterPro" id="IPR024608">
    <property type="entry name" value="SARA-like_SBD"/>
</dbReference>
<evidence type="ECO:0000259" key="6">
    <source>
        <dbReference type="PROSITE" id="PS50178"/>
    </source>
</evidence>
<dbReference type="Pfam" id="PF01363">
    <property type="entry name" value="FYVE"/>
    <property type="match status" value="1"/>
</dbReference>
<dbReference type="Gene3D" id="3.30.40.10">
    <property type="entry name" value="Zinc/RING finger domain, C3HC4 (zinc finger)"/>
    <property type="match status" value="1"/>
</dbReference>
<dbReference type="Gene3D" id="3.30.500.40">
    <property type="match status" value="1"/>
</dbReference>
<organism evidence="7 8">
    <name type="scientific">Agrilus planipennis</name>
    <name type="common">Emerald ash borer</name>
    <name type="synonym">Agrilus marcopoli</name>
    <dbReference type="NCBI Taxonomy" id="224129"/>
    <lineage>
        <taxon>Eukaryota</taxon>
        <taxon>Metazoa</taxon>
        <taxon>Ecdysozoa</taxon>
        <taxon>Arthropoda</taxon>
        <taxon>Hexapoda</taxon>
        <taxon>Insecta</taxon>
        <taxon>Pterygota</taxon>
        <taxon>Neoptera</taxon>
        <taxon>Endopterygota</taxon>
        <taxon>Coleoptera</taxon>
        <taxon>Polyphaga</taxon>
        <taxon>Elateriformia</taxon>
        <taxon>Buprestoidea</taxon>
        <taxon>Buprestidae</taxon>
        <taxon>Agrilinae</taxon>
        <taxon>Agrilus</taxon>
    </lineage>
</organism>
<dbReference type="PANTHER" id="PTHR46319">
    <property type="entry name" value="ZINC FINGER FYVE DOMAIN-CONTAINING PROTEIN"/>
    <property type="match status" value="1"/>
</dbReference>
<feature type="domain" description="FYVE-type" evidence="6">
    <location>
        <begin position="645"/>
        <end position="703"/>
    </location>
</feature>
<keyword evidence="3" id="KW-0862">Zinc</keyword>
<dbReference type="Proteomes" id="UP000192223">
    <property type="component" value="Unplaced"/>
</dbReference>
<dbReference type="FunFam" id="3.30.40.10:FF:000084">
    <property type="entry name" value="Zinc finger, FYVE domain-containing 9b"/>
    <property type="match status" value="1"/>
</dbReference>
<name>A0A7F5RNF6_AGRPL</name>
<dbReference type="InterPro" id="IPR022557">
    <property type="entry name" value="SARA-like_C"/>
</dbReference>
<feature type="region of interest" description="Disordered" evidence="5">
    <location>
        <begin position="168"/>
        <end position="345"/>
    </location>
</feature>
<feature type="compositionally biased region" description="Basic and acidic residues" evidence="5">
    <location>
        <begin position="172"/>
        <end position="191"/>
    </location>
</feature>
<feature type="compositionally biased region" description="Polar residues" evidence="5">
    <location>
        <begin position="708"/>
        <end position="723"/>
    </location>
</feature>
<feature type="compositionally biased region" description="Basic and acidic residues" evidence="5">
    <location>
        <begin position="231"/>
        <end position="241"/>
    </location>
</feature>
<evidence type="ECO:0000256" key="5">
    <source>
        <dbReference type="SAM" id="MobiDB-lite"/>
    </source>
</evidence>
<feature type="compositionally biased region" description="Basic and acidic residues" evidence="5">
    <location>
        <begin position="307"/>
        <end position="324"/>
    </location>
</feature>
<reference evidence="8" key="1">
    <citation type="submission" date="2025-08" db="UniProtKB">
        <authorList>
            <consortium name="RefSeq"/>
        </authorList>
    </citation>
    <scope>IDENTIFICATION</scope>
    <source>
        <tissue evidence="8">Entire body</tissue>
    </source>
</reference>
<dbReference type="SMART" id="SM01421">
    <property type="entry name" value="DUF3480"/>
    <property type="match status" value="1"/>
</dbReference>
<feature type="region of interest" description="Disordered" evidence="5">
    <location>
        <begin position="415"/>
        <end position="529"/>
    </location>
</feature>
<evidence type="ECO:0000256" key="2">
    <source>
        <dbReference type="ARBA" id="ARBA00022771"/>
    </source>
</evidence>
<feature type="region of interest" description="Disordered" evidence="5">
    <location>
        <begin position="26"/>
        <end position="52"/>
    </location>
</feature>
<dbReference type="InterPro" id="IPR000306">
    <property type="entry name" value="Znf_FYVE"/>
</dbReference>
<dbReference type="InterPro" id="IPR011011">
    <property type="entry name" value="Znf_FYVE_PHD"/>
</dbReference>
<dbReference type="GeneID" id="108744862"/>
<dbReference type="GO" id="GO:0008270">
    <property type="term" value="F:zinc ion binding"/>
    <property type="evidence" value="ECO:0007669"/>
    <property type="project" value="UniProtKB-KW"/>
</dbReference>
<dbReference type="KEGG" id="apln:108744862"/>
<keyword evidence="2 4" id="KW-0863">Zinc-finger</keyword>
<feature type="compositionally biased region" description="Polar residues" evidence="5">
    <location>
        <begin position="192"/>
        <end position="208"/>
    </location>
</feature>
<dbReference type="Pfam" id="PF11409">
    <property type="entry name" value="SARA"/>
    <property type="match status" value="1"/>
</dbReference>
<feature type="compositionally biased region" description="Polar residues" evidence="5">
    <location>
        <begin position="26"/>
        <end position="38"/>
    </location>
</feature>
<feature type="region of interest" description="Disordered" evidence="5">
    <location>
        <begin position="706"/>
        <end position="732"/>
    </location>
</feature>
<evidence type="ECO:0000256" key="1">
    <source>
        <dbReference type="ARBA" id="ARBA00022723"/>
    </source>
</evidence>
<dbReference type="GO" id="GO:0031901">
    <property type="term" value="C:early endosome membrane"/>
    <property type="evidence" value="ECO:0007669"/>
    <property type="project" value="TreeGrafter"/>
</dbReference>
<dbReference type="RefSeq" id="XP_025837557.1">
    <property type="nucleotide sequence ID" value="XM_025981772.1"/>
</dbReference>
<dbReference type="InParanoid" id="A0A7F5RNF6"/>
<dbReference type="SMART" id="SM00064">
    <property type="entry name" value="FYVE"/>
    <property type="match status" value="1"/>
</dbReference>
<proteinExistence type="predicted"/>
<evidence type="ECO:0000256" key="4">
    <source>
        <dbReference type="PROSITE-ProRule" id="PRU00091"/>
    </source>
</evidence>
<feature type="compositionally biased region" description="Polar residues" evidence="5">
    <location>
        <begin position="557"/>
        <end position="581"/>
    </location>
</feature>
<dbReference type="InterPro" id="IPR013083">
    <property type="entry name" value="Znf_RING/FYVE/PHD"/>
</dbReference>
<dbReference type="Pfam" id="PF11979">
    <property type="entry name" value="SARA_C"/>
    <property type="match status" value="1"/>
</dbReference>
<evidence type="ECO:0000256" key="3">
    <source>
        <dbReference type="ARBA" id="ARBA00022833"/>
    </source>
</evidence>
<feature type="region of interest" description="Disordered" evidence="5">
    <location>
        <begin position="551"/>
        <end position="605"/>
    </location>
</feature>
<dbReference type="SUPFAM" id="SSF57903">
    <property type="entry name" value="FYVE/PHD zinc finger"/>
    <property type="match status" value="1"/>
</dbReference>
<dbReference type="InterPro" id="IPR037145">
    <property type="entry name" value="SARA_Smad-bd_sf"/>
</dbReference>
<dbReference type="FunCoup" id="A0A7F5RNF6">
    <property type="interactions" value="1649"/>
</dbReference>
<dbReference type="SMART" id="SM01422">
    <property type="entry name" value="SARA"/>
    <property type="match status" value="1"/>
</dbReference>
<feature type="compositionally biased region" description="Basic and acidic residues" evidence="5">
    <location>
        <begin position="452"/>
        <end position="464"/>
    </location>
</feature>
<accession>A0A7F5RNF6</accession>
<feature type="compositionally biased region" description="Basic and acidic residues" evidence="5">
    <location>
        <begin position="259"/>
        <end position="270"/>
    </location>
</feature>